<evidence type="ECO:0000313" key="1">
    <source>
        <dbReference type="EMBL" id="KAJ0092606.1"/>
    </source>
</evidence>
<name>A0ACC1B0X4_9ROSI</name>
<reference evidence="2" key="1">
    <citation type="journal article" date="2023" name="G3 (Bethesda)">
        <title>Genome assembly and association tests identify interacting loci associated with vigor, precocity, and sex in interspecific pistachio rootstocks.</title>
        <authorList>
            <person name="Palmer W."/>
            <person name="Jacygrad E."/>
            <person name="Sagayaradj S."/>
            <person name="Cavanaugh K."/>
            <person name="Han R."/>
            <person name="Bertier L."/>
            <person name="Beede B."/>
            <person name="Kafkas S."/>
            <person name="Golino D."/>
            <person name="Preece J."/>
            <person name="Michelmore R."/>
        </authorList>
    </citation>
    <scope>NUCLEOTIDE SEQUENCE [LARGE SCALE GENOMIC DNA]</scope>
</reference>
<proteinExistence type="predicted"/>
<comment type="caution">
    <text evidence="1">The sequence shown here is derived from an EMBL/GenBank/DDBJ whole genome shotgun (WGS) entry which is preliminary data.</text>
</comment>
<accession>A0ACC1B0X4</accession>
<sequence length="88" mass="9717">MAAEPRKIIIDTDPGIDDAMAIFLALRSPEVEIIGLTTIYGNVYTTLATRNALHLLEVAERTDIPVAEGSHFTITVCVRLSFLQNLYL</sequence>
<organism evidence="1 2">
    <name type="scientific">Pistacia atlantica</name>
    <dbReference type="NCBI Taxonomy" id="434234"/>
    <lineage>
        <taxon>Eukaryota</taxon>
        <taxon>Viridiplantae</taxon>
        <taxon>Streptophyta</taxon>
        <taxon>Embryophyta</taxon>
        <taxon>Tracheophyta</taxon>
        <taxon>Spermatophyta</taxon>
        <taxon>Magnoliopsida</taxon>
        <taxon>eudicotyledons</taxon>
        <taxon>Gunneridae</taxon>
        <taxon>Pentapetalae</taxon>
        <taxon>rosids</taxon>
        <taxon>malvids</taxon>
        <taxon>Sapindales</taxon>
        <taxon>Anacardiaceae</taxon>
        <taxon>Pistacia</taxon>
    </lineage>
</organism>
<dbReference type="EMBL" id="CM047903">
    <property type="protein sequence ID" value="KAJ0092606.1"/>
    <property type="molecule type" value="Genomic_DNA"/>
</dbReference>
<keyword evidence="2" id="KW-1185">Reference proteome</keyword>
<evidence type="ECO:0000313" key="2">
    <source>
        <dbReference type="Proteomes" id="UP001164250"/>
    </source>
</evidence>
<gene>
    <name evidence="1" type="ORF">Patl1_27051</name>
</gene>
<dbReference type="Proteomes" id="UP001164250">
    <property type="component" value="Chromosome 7"/>
</dbReference>
<protein>
    <submittedName>
        <fullName evidence="1">Uncharacterized protein</fullName>
    </submittedName>
</protein>